<gene>
    <name evidence="1" type="ORF">MP1_gp0056</name>
</gene>
<name>A0A192YAQ1_9CAUD</name>
<proteinExistence type="predicted"/>
<reference evidence="1 2" key="1">
    <citation type="submission" date="2016-04" db="EMBL/GenBank/DDBJ databases">
        <title>Comparative genomics of Morganella phages MP1 and MP2 define new clades among the T4 and T7-like Viruses.</title>
        <authorList>
            <person name="Pinto G."/>
            <person name="Oliveira A."/>
            <person name="Malgorzata L."/>
            <person name="Kropinski A."/>
            <person name="Azeredo J."/>
        </authorList>
    </citation>
    <scope>NUCLEOTIDE SEQUENCE [LARGE SCALE GENOMIC DNA]</scope>
</reference>
<dbReference type="RefSeq" id="YP_009279913.1">
    <property type="nucleotide sequence ID" value="NC_031020.1"/>
</dbReference>
<accession>A0A192YAQ1</accession>
<protein>
    <submittedName>
        <fullName evidence="1">Uncharacterized protein</fullName>
    </submittedName>
</protein>
<organism evidence="1 2">
    <name type="scientific">Morganella phage vB_MmoM_MP1</name>
    <dbReference type="NCBI Taxonomy" id="1852628"/>
    <lineage>
        <taxon>Viruses</taxon>
        <taxon>Duplodnaviria</taxon>
        <taxon>Heunggongvirae</taxon>
        <taxon>Uroviricota</taxon>
        <taxon>Caudoviricetes</taxon>
        <taxon>Pantevenvirales</taxon>
        <taxon>Straboviridae</taxon>
        <taxon>Gualtarvirus</taxon>
        <taxon>Gualtarvirus mp1</taxon>
    </lineage>
</organism>
<sequence>MNYNPAYLLDMENYTDIDGDADHIVFYNVTLKENNMYGLAPKPKVLPSYYMLAFYGDEIYIAFDEDEDICKTFDVTKLTVKEQ</sequence>
<dbReference type="KEGG" id="vg:29059407"/>
<keyword evidence="2" id="KW-1185">Reference proteome</keyword>
<evidence type="ECO:0000313" key="1">
    <source>
        <dbReference type="EMBL" id="ANM46607.1"/>
    </source>
</evidence>
<evidence type="ECO:0000313" key="2">
    <source>
        <dbReference type="Proteomes" id="UP000203816"/>
    </source>
</evidence>
<dbReference type="GeneID" id="29059407"/>
<dbReference type="EMBL" id="KX078569">
    <property type="protein sequence ID" value="ANM46607.1"/>
    <property type="molecule type" value="Genomic_DNA"/>
</dbReference>
<dbReference type="Proteomes" id="UP000203816">
    <property type="component" value="Segment"/>
</dbReference>